<organism evidence="3">
    <name type="scientific">Haemonchus placei</name>
    <name type="common">Barber's pole worm</name>
    <dbReference type="NCBI Taxonomy" id="6290"/>
    <lineage>
        <taxon>Eukaryota</taxon>
        <taxon>Metazoa</taxon>
        <taxon>Ecdysozoa</taxon>
        <taxon>Nematoda</taxon>
        <taxon>Chromadorea</taxon>
        <taxon>Rhabditida</taxon>
        <taxon>Rhabditina</taxon>
        <taxon>Rhabditomorpha</taxon>
        <taxon>Strongyloidea</taxon>
        <taxon>Trichostrongylidae</taxon>
        <taxon>Haemonchus</taxon>
    </lineage>
</organism>
<name>A0A0N4VZN9_HAEPC</name>
<dbReference type="OrthoDB" id="5850821at2759"/>
<dbReference type="EMBL" id="UZAF01006592">
    <property type="protein sequence ID" value="VDO16666.1"/>
    <property type="molecule type" value="Genomic_DNA"/>
</dbReference>
<reference evidence="1 2" key="2">
    <citation type="submission" date="2018-11" db="EMBL/GenBank/DDBJ databases">
        <authorList>
            <consortium name="Pathogen Informatics"/>
        </authorList>
    </citation>
    <scope>NUCLEOTIDE SEQUENCE [LARGE SCALE GENOMIC DNA]</scope>
    <source>
        <strain evidence="1 2">MHpl1</strain>
    </source>
</reference>
<evidence type="ECO:0000313" key="2">
    <source>
        <dbReference type="Proteomes" id="UP000268014"/>
    </source>
</evidence>
<evidence type="ECO:0000313" key="1">
    <source>
        <dbReference type="EMBL" id="VDO16666.1"/>
    </source>
</evidence>
<accession>A0A0N4VZN9</accession>
<gene>
    <name evidence="1" type="ORF">HPLM_LOCUS2756</name>
</gene>
<keyword evidence="2" id="KW-1185">Reference proteome</keyword>
<protein>
    <submittedName>
        <fullName evidence="3">PRTRC system protein C</fullName>
    </submittedName>
</protein>
<sequence length="83" mass="9644">MNEIKIEASEELLTRPVEASKLTGVALVNYVNKRQPFFEAEYSPKAEQRLKHLMKTEFVRNAPKAFNVERNEEPITNVDIPER</sequence>
<dbReference type="Proteomes" id="UP000268014">
    <property type="component" value="Unassembled WGS sequence"/>
</dbReference>
<proteinExistence type="predicted"/>
<dbReference type="WBParaSite" id="HPLM_0000276101-mRNA-1">
    <property type="protein sequence ID" value="HPLM_0000276101-mRNA-1"/>
    <property type="gene ID" value="HPLM_0000276101"/>
</dbReference>
<dbReference type="AlphaFoldDB" id="A0A0N4VZN9"/>
<evidence type="ECO:0000313" key="3">
    <source>
        <dbReference type="WBParaSite" id="HPLM_0000276101-mRNA-1"/>
    </source>
</evidence>
<reference evidence="3" key="1">
    <citation type="submission" date="2017-02" db="UniProtKB">
        <authorList>
            <consortium name="WormBaseParasite"/>
        </authorList>
    </citation>
    <scope>IDENTIFICATION</scope>
</reference>